<comment type="caution">
    <text evidence="2">The sequence shown here is derived from an EMBL/GenBank/DDBJ whole genome shotgun (WGS) entry which is preliminary data.</text>
</comment>
<dbReference type="RefSeq" id="WP_317980331.1">
    <property type="nucleotide sequence ID" value="NZ_BTCL01000008.1"/>
</dbReference>
<name>A0ABQ6NNQ1_9BACL</name>
<evidence type="ECO:0000313" key="3">
    <source>
        <dbReference type="Proteomes" id="UP001285921"/>
    </source>
</evidence>
<dbReference type="CDD" id="cd04301">
    <property type="entry name" value="NAT_SF"/>
    <property type="match status" value="1"/>
</dbReference>
<keyword evidence="3" id="KW-1185">Reference proteome</keyword>
<evidence type="ECO:0000313" key="2">
    <source>
        <dbReference type="EMBL" id="GMK45720.1"/>
    </source>
</evidence>
<dbReference type="InterPro" id="IPR016181">
    <property type="entry name" value="Acyl_CoA_acyltransferase"/>
</dbReference>
<reference evidence="2 3" key="1">
    <citation type="submission" date="2023-05" db="EMBL/GenBank/DDBJ databases">
        <title>Draft genome of Paenibacillus sp. CCS26.</title>
        <authorList>
            <person name="Akita H."/>
            <person name="Shinto Y."/>
            <person name="Kimura Z."/>
        </authorList>
    </citation>
    <scope>NUCLEOTIDE SEQUENCE [LARGE SCALE GENOMIC DNA]</scope>
    <source>
        <strain evidence="2 3">CCS26</strain>
    </source>
</reference>
<dbReference type="Pfam" id="PF00583">
    <property type="entry name" value="Acetyltransf_1"/>
    <property type="match status" value="1"/>
</dbReference>
<dbReference type="EMBL" id="BTCL01000008">
    <property type="protein sequence ID" value="GMK45720.1"/>
    <property type="molecule type" value="Genomic_DNA"/>
</dbReference>
<dbReference type="InterPro" id="IPR000182">
    <property type="entry name" value="GNAT_dom"/>
</dbReference>
<accession>A0ABQ6NNQ1</accession>
<feature type="domain" description="N-acetyltransferase" evidence="1">
    <location>
        <begin position="2"/>
        <end position="158"/>
    </location>
</feature>
<proteinExistence type="predicted"/>
<sequence length="158" mass="17480">MVKVVNAEKEDIKQWLVLAAKVEKLFGPMVDDPLFVQTLERNIREGRAFCIRENDGFPGEQLLGGILISTKNAPSYKIGWLAVSEQARNKGVASALMKHVLEHFQSPAEVSVVTFGEDAKGGLPARRLYEKFGFAPQEEPVPNGPEGGSRQLFKLIMN</sequence>
<dbReference type="Proteomes" id="UP001285921">
    <property type="component" value="Unassembled WGS sequence"/>
</dbReference>
<dbReference type="Gene3D" id="3.40.630.30">
    <property type="match status" value="1"/>
</dbReference>
<evidence type="ECO:0000259" key="1">
    <source>
        <dbReference type="PROSITE" id="PS51186"/>
    </source>
</evidence>
<protein>
    <submittedName>
        <fullName evidence="2">N-acetyltransferase</fullName>
    </submittedName>
</protein>
<dbReference type="SUPFAM" id="SSF55729">
    <property type="entry name" value="Acyl-CoA N-acyltransferases (Nat)"/>
    <property type="match status" value="1"/>
</dbReference>
<gene>
    <name evidence="2" type="ORF">PghCCS26_28480</name>
</gene>
<dbReference type="PROSITE" id="PS51186">
    <property type="entry name" value="GNAT"/>
    <property type="match status" value="1"/>
</dbReference>
<organism evidence="2 3">
    <name type="scientific">Paenibacillus glycanilyticus</name>
    <dbReference type="NCBI Taxonomy" id="126569"/>
    <lineage>
        <taxon>Bacteria</taxon>
        <taxon>Bacillati</taxon>
        <taxon>Bacillota</taxon>
        <taxon>Bacilli</taxon>
        <taxon>Bacillales</taxon>
        <taxon>Paenibacillaceae</taxon>
        <taxon>Paenibacillus</taxon>
    </lineage>
</organism>